<dbReference type="EMBL" id="BNJF01000002">
    <property type="protein sequence ID" value="GHO46344.1"/>
    <property type="molecule type" value="Genomic_DNA"/>
</dbReference>
<feature type="region of interest" description="Disordered" evidence="1">
    <location>
        <begin position="27"/>
        <end position="72"/>
    </location>
</feature>
<evidence type="ECO:0000256" key="2">
    <source>
        <dbReference type="SAM" id="SignalP"/>
    </source>
</evidence>
<sequence>MRFKNVAFHLLLALLLTGLLAACDSSGTAGSVSTPTTTNESTPTTTLEVNTPTATSGNTPAATPTQPESDSSVVVSVGKVPSHQAVGVMMTTLTTRQGMTLYIRKWRGASGFTCDAECRKTWTPYAYHGQGQPTSTTRLPGKLSLGTDEQEGTVVLYQGYYLFTNVNDKAPGDFKAPLADNSVWDLATPDVPTGL</sequence>
<reference evidence="3" key="1">
    <citation type="submission" date="2020-10" db="EMBL/GenBank/DDBJ databases">
        <title>Taxonomic study of unclassified bacteria belonging to the class Ktedonobacteria.</title>
        <authorList>
            <person name="Yabe S."/>
            <person name="Wang C.M."/>
            <person name="Zheng Y."/>
            <person name="Sakai Y."/>
            <person name="Cavaletti L."/>
            <person name="Monciardini P."/>
            <person name="Donadio S."/>
        </authorList>
    </citation>
    <scope>NUCLEOTIDE SEQUENCE</scope>
    <source>
        <strain evidence="3">SOSP1-1</strain>
    </source>
</reference>
<dbReference type="RefSeq" id="WP_220195727.1">
    <property type="nucleotide sequence ID" value="NZ_BNJF01000002.1"/>
</dbReference>
<evidence type="ECO:0000313" key="4">
    <source>
        <dbReference type="Proteomes" id="UP000612362"/>
    </source>
</evidence>
<feature type="compositionally biased region" description="Polar residues" evidence="1">
    <location>
        <begin position="56"/>
        <end position="68"/>
    </location>
</feature>
<keyword evidence="2" id="KW-0732">Signal</keyword>
<protein>
    <recommendedName>
        <fullName evidence="5">Lipoprotein</fullName>
    </recommendedName>
</protein>
<accession>A0A8J3I7X7</accession>
<keyword evidence="4" id="KW-1185">Reference proteome</keyword>
<proteinExistence type="predicted"/>
<dbReference type="PROSITE" id="PS51257">
    <property type="entry name" value="PROKAR_LIPOPROTEIN"/>
    <property type="match status" value="1"/>
</dbReference>
<gene>
    <name evidence="3" type="ORF">KSX_45070</name>
</gene>
<evidence type="ECO:0000256" key="1">
    <source>
        <dbReference type="SAM" id="MobiDB-lite"/>
    </source>
</evidence>
<feature type="signal peptide" evidence="2">
    <location>
        <begin position="1"/>
        <end position="21"/>
    </location>
</feature>
<feature type="chain" id="PRO_5035220199" description="Lipoprotein" evidence="2">
    <location>
        <begin position="22"/>
        <end position="195"/>
    </location>
</feature>
<evidence type="ECO:0008006" key="5">
    <source>
        <dbReference type="Google" id="ProtNLM"/>
    </source>
</evidence>
<comment type="caution">
    <text evidence="3">The sequence shown here is derived from an EMBL/GenBank/DDBJ whole genome shotgun (WGS) entry which is preliminary data.</text>
</comment>
<evidence type="ECO:0000313" key="3">
    <source>
        <dbReference type="EMBL" id="GHO46344.1"/>
    </source>
</evidence>
<feature type="compositionally biased region" description="Low complexity" evidence="1">
    <location>
        <begin position="33"/>
        <end position="55"/>
    </location>
</feature>
<organism evidence="3 4">
    <name type="scientific">Ktedonospora formicarum</name>
    <dbReference type="NCBI Taxonomy" id="2778364"/>
    <lineage>
        <taxon>Bacteria</taxon>
        <taxon>Bacillati</taxon>
        <taxon>Chloroflexota</taxon>
        <taxon>Ktedonobacteria</taxon>
        <taxon>Ktedonobacterales</taxon>
        <taxon>Ktedonobacteraceae</taxon>
        <taxon>Ktedonospora</taxon>
    </lineage>
</organism>
<dbReference type="Proteomes" id="UP000612362">
    <property type="component" value="Unassembled WGS sequence"/>
</dbReference>
<dbReference type="AlphaFoldDB" id="A0A8J3I7X7"/>
<name>A0A8J3I7X7_9CHLR</name>